<evidence type="ECO:0000256" key="3">
    <source>
        <dbReference type="PROSITE-ProRule" id="PRU00285"/>
    </source>
</evidence>
<dbReference type="PANTHER" id="PTHR45640">
    <property type="entry name" value="HEAT SHOCK PROTEIN HSP-12.2-RELATED"/>
    <property type="match status" value="1"/>
</dbReference>
<keyword evidence="2" id="KW-0862">Zinc</keyword>
<keyword evidence="2" id="KW-0479">Metal-binding</keyword>
<dbReference type="InterPro" id="IPR002068">
    <property type="entry name" value="A-crystallin/Hsp20_dom"/>
</dbReference>
<protein>
    <submittedName>
        <fullName evidence="6">Protein lethalssential for life</fullName>
    </submittedName>
</protein>
<dbReference type="PIRSF" id="PIRSF036514">
    <property type="entry name" value="Sm_HSP_B1"/>
    <property type="match status" value="1"/>
</dbReference>
<dbReference type="PRINTS" id="PR00299">
    <property type="entry name" value="ACRYSTALLIN"/>
</dbReference>
<dbReference type="PANTHER" id="PTHR45640:SF34">
    <property type="entry name" value="PROTEIN LETHAL(2)ESSENTIAL FOR LIFE"/>
    <property type="match status" value="1"/>
</dbReference>
<reference evidence="6" key="1">
    <citation type="submission" date="2018-04" db="EMBL/GenBank/DDBJ databases">
        <title>Transcriptome of Schizaphis graminum biotype I.</title>
        <authorList>
            <person name="Scully E.D."/>
            <person name="Geib S.M."/>
            <person name="Palmer N.A."/>
            <person name="Koch K."/>
            <person name="Bradshaw J."/>
            <person name="Heng-Moss T."/>
            <person name="Sarath G."/>
        </authorList>
    </citation>
    <scope>NUCLEOTIDE SEQUENCE</scope>
</reference>
<sequence length="197" mass="22485">MSMVPLFFRDWWEDFERERLPRRLLDQHFGLGLHRDDLSNLTSTLTSPSLRSATYYRPWQGVLNRQNSGTSNLKFDDKQVQVILDVQQFGPGEITVKTSEGAVIVEGKHEEKQDEHGFISRQFKRRYLLPKDVDIEQIVSSLSSDGILTVSIPKKEKQVTGERSVPIIQTGIPAVKAAETVKNDETPLVTEIKVEHQ</sequence>
<feature type="binding site" evidence="2">
    <location>
        <position position="116"/>
    </location>
    <ligand>
        <name>Zn(2+)</name>
        <dbReference type="ChEBI" id="CHEBI:29105"/>
        <label>1</label>
    </ligand>
</feature>
<name>A0A2S2PP98_SCHGA</name>
<dbReference type="GO" id="GO:0005737">
    <property type="term" value="C:cytoplasm"/>
    <property type="evidence" value="ECO:0007669"/>
    <property type="project" value="TreeGrafter"/>
</dbReference>
<accession>A0A2S2PP98</accession>
<dbReference type="GO" id="GO:0042026">
    <property type="term" value="P:protein refolding"/>
    <property type="evidence" value="ECO:0007669"/>
    <property type="project" value="TreeGrafter"/>
</dbReference>
<dbReference type="InterPro" id="IPR008978">
    <property type="entry name" value="HSP20-like_chaperone"/>
</dbReference>
<proteinExistence type="inferred from homology"/>
<dbReference type="AlphaFoldDB" id="A0A2S2PP98"/>
<feature type="binding site" evidence="2">
    <location>
        <position position="111"/>
    </location>
    <ligand>
        <name>Zn(2+)</name>
        <dbReference type="ChEBI" id="CHEBI:29105"/>
        <label>1</label>
    </ligand>
</feature>
<feature type="binding site" evidence="2">
    <location>
        <position position="109"/>
    </location>
    <ligand>
        <name>Zn(2+)</name>
        <dbReference type="ChEBI" id="CHEBI:29105"/>
        <label>1</label>
    </ligand>
</feature>
<evidence type="ECO:0000259" key="5">
    <source>
        <dbReference type="PROSITE" id="PS01031"/>
    </source>
</evidence>
<dbReference type="GO" id="GO:0046872">
    <property type="term" value="F:metal ion binding"/>
    <property type="evidence" value="ECO:0007669"/>
    <property type="project" value="UniProtKB-KW"/>
</dbReference>
<dbReference type="Gene3D" id="2.60.40.790">
    <property type="match status" value="1"/>
</dbReference>
<evidence type="ECO:0000256" key="2">
    <source>
        <dbReference type="PIRSR" id="PIRSR036514-1"/>
    </source>
</evidence>
<organism evidence="6">
    <name type="scientific">Schizaphis graminum</name>
    <name type="common">Green bug aphid</name>
    <dbReference type="NCBI Taxonomy" id="13262"/>
    <lineage>
        <taxon>Eukaryota</taxon>
        <taxon>Metazoa</taxon>
        <taxon>Ecdysozoa</taxon>
        <taxon>Arthropoda</taxon>
        <taxon>Hexapoda</taxon>
        <taxon>Insecta</taxon>
        <taxon>Pterygota</taxon>
        <taxon>Neoptera</taxon>
        <taxon>Paraneoptera</taxon>
        <taxon>Hemiptera</taxon>
        <taxon>Sternorrhyncha</taxon>
        <taxon>Aphidomorpha</taxon>
        <taxon>Aphidoidea</taxon>
        <taxon>Aphididae</taxon>
        <taxon>Aphidini</taxon>
        <taxon>Schizaphis</taxon>
    </lineage>
</organism>
<dbReference type="EMBL" id="GGMR01018663">
    <property type="protein sequence ID" value="MBY31282.1"/>
    <property type="molecule type" value="Transcribed_RNA"/>
</dbReference>
<dbReference type="InterPro" id="IPR001436">
    <property type="entry name" value="Alpha-crystallin/sHSP_animal"/>
</dbReference>
<evidence type="ECO:0000256" key="1">
    <source>
        <dbReference type="PIRNR" id="PIRNR036514"/>
    </source>
</evidence>
<dbReference type="InterPro" id="IPR055269">
    <property type="entry name" value="Alpha-crystallin/HSP_16"/>
</dbReference>
<feature type="domain" description="SHSP" evidence="5">
    <location>
        <begin position="62"/>
        <end position="170"/>
    </location>
</feature>
<dbReference type="CDD" id="cd06526">
    <property type="entry name" value="metazoan_ACD"/>
    <property type="match status" value="1"/>
</dbReference>
<evidence type="ECO:0000313" key="6">
    <source>
        <dbReference type="EMBL" id="MBY31282.1"/>
    </source>
</evidence>
<dbReference type="PROSITE" id="PS01031">
    <property type="entry name" value="SHSP"/>
    <property type="match status" value="1"/>
</dbReference>
<gene>
    <name evidence="6" type="primary">l(2)efl_0</name>
    <name evidence="6" type="ORF">g.73403</name>
</gene>
<dbReference type="SUPFAM" id="SSF49764">
    <property type="entry name" value="HSP20-like chaperones"/>
    <property type="match status" value="1"/>
</dbReference>
<evidence type="ECO:0000256" key="4">
    <source>
        <dbReference type="RuleBase" id="RU003616"/>
    </source>
</evidence>
<dbReference type="Pfam" id="PF00011">
    <property type="entry name" value="HSP20"/>
    <property type="match status" value="1"/>
</dbReference>
<dbReference type="GO" id="GO:0009408">
    <property type="term" value="P:response to heat"/>
    <property type="evidence" value="ECO:0007669"/>
    <property type="project" value="UniProtKB-ARBA"/>
</dbReference>
<dbReference type="GO" id="GO:0051082">
    <property type="term" value="F:unfolded protein binding"/>
    <property type="evidence" value="ECO:0007669"/>
    <property type="project" value="TreeGrafter"/>
</dbReference>
<dbReference type="GO" id="GO:0005634">
    <property type="term" value="C:nucleus"/>
    <property type="evidence" value="ECO:0007669"/>
    <property type="project" value="TreeGrafter"/>
</dbReference>
<comment type="similarity">
    <text evidence="1 3 4">Belongs to the small heat shock protein (HSP20) family.</text>
</comment>